<organism evidence="2 3">
    <name type="scientific">Dictyobacter arantiisoli</name>
    <dbReference type="NCBI Taxonomy" id="2014874"/>
    <lineage>
        <taxon>Bacteria</taxon>
        <taxon>Bacillati</taxon>
        <taxon>Chloroflexota</taxon>
        <taxon>Ktedonobacteria</taxon>
        <taxon>Ktedonobacterales</taxon>
        <taxon>Dictyobacteraceae</taxon>
        <taxon>Dictyobacter</taxon>
    </lineage>
</organism>
<dbReference type="SUPFAM" id="SSF55729">
    <property type="entry name" value="Acyl-CoA N-acyltransferases (Nat)"/>
    <property type="match status" value="1"/>
</dbReference>
<dbReference type="CDD" id="cd04301">
    <property type="entry name" value="NAT_SF"/>
    <property type="match status" value="1"/>
</dbReference>
<dbReference type="PANTHER" id="PTHR43415:SF3">
    <property type="entry name" value="GNAT-FAMILY ACETYLTRANSFERASE"/>
    <property type="match status" value="1"/>
</dbReference>
<dbReference type="EMBL" id="BIXY01000084">
    <property type="protein sequence ID" value="GCF10821.1"/>
    <property type="molecule type" value="Genomic_DNA"/>
</dbReference>
<comment type="caution">
    <text evidence="2">The sequence shown here is derived from an EMBL/GenBank/DDBJ whole genome shotgun (WGS) entry which is preliminary data.</text>
</comment>
<sequence>MCARNANARQEIQHLILKNQQPLIVRHAEPGDAEQLLAYFEQIANESENIGFGPGEFELSVEEERNYLQQIAATTDSCYLIAEVAGNIAGVLTFSPGKRQRTRHAGEFGITVIQKYWNLGLGNHLLTTFLAWARQTGTLRKINLRVRTDNLAAIHLYQKHGFLQEGIITRDMYLHDTFIDAYLMGLPLDPL</sequence>
<accession>A0A5A5TGW5</accession>
<evidence type="ECO:0000313" key="3">
    <source>
        <dbReference type="Proteomes" id="UP000322530"/>
    </source>
</evidence>
<name>A0A5A5TGW5_9CHLR</name>
<gene>
    <name evidence="2" type="ORF">KDI_43850</name>
</gene>
<keyword evidence="3" id="KW-1185">Reference proteome</keyword>
<evidence type="ECO:0000313" key="2">
    <source>
        <dbReference type="EMBL" id="GCF10821.1"/>
    </source>
</evidence>
<dbReference type="Proteomes" id="UP000322530">
    <property type="component" value="Unassembled WGS sequence"/>
</dbReference>
<keyword evidence="2" id="KW-0808">Transferase</keyword>
<dbReference type="RefSeq" id="WP_172632339.1">
    <property type="nucleotide sequence ID" value="NZ_BIXY01000084.1"/>
</dbReference>
<dbReference type="PROSITE" id="PS51186">
    <property type="entry name" value="GNAT"/>
    <property type="match status" value="1"/>
</dbReference>
<dbReference type="Pfam" id="PF00583">
    <property type="entry name" value="Acetyltransf_1"/>
    <property type="match status" value="1"/>
</dbReference>
<dbReference type="GO" id="GO:0016747">
    <property type="term" value="F:acyltransferase activity, transferring groups other than amino-acyl groups"/>
    <property type="evidence" value="ECO:0007669"/>
    <property type="project" value="InterPro"/>
</dbReference>
<protein>
    <submittedName>
        <fullName evidence="2">Acetyltransferase</fullName>
    </submittedName>
</protein>
<dbReference type="InterPro" id="IPR016181">
    <property type="entry name" value="Acyl_CoA_acyltransferase"/>
</dbReference>
<proteinExistence type="predicted"/>
<dbReference type="PANTHER" id="PTHR43415">
    <property type="entry name" value="SPERMIDINE N(1)-ACETYLTRANSFERASE"/>
    <property type="match status" value="1"/>
</dbReference>
<dbReference type="InterPro" id="IPR000182">
    <property type="entry name" value="GNAT_dom"/>
</dbReference>
<dbReference type="Gene3D" id="3.40.630.30">
    <property type="match status" value="1"/>
</dbReference>
<reference evidence="2 3" key="1">
    <citation type="submission" date="2019-01" db="EMBL/GenBank/DDBJ databases">
        <title>Draft genome sequence of Dictyobacter sp. Uno17.</title>
        <authorList>
            <person name="Wang C.M."/>
            <person name="Zheng Y."/>
            <person name="Sakai Y."/>
            <person name="Abe K."/>
            <person name="Yokota A."/>
            <person name="Yabe S."/>
        </authorList>
    </citation>
    <scope>NUCLEOTIDE SEQUENCE [LARGE SCALE GENOMIC DNA]</scope>
    <source>
        <strain evidence="2 3">Uno17</strain>
    </source>
</reference>
<evidence type="ECO:0000259" key="1">
    <source>
        <dbReference type="PROSITE" id="PS51186"/>
    </source>
</evidence>
<feature type="domain" description="N-acetyltransferase" evidence="1">
    <location>
        <begin position="23"/>
        <end position="189"/>
    </location>
</feature>
<dbReference type="AlphaFoldDB" id="A0A5A5TGW5"/>